<evidence type="ECO:0000256" key="1">
    <source>
        <dbReference type="SAM" id="Phobius"/>
    </source>
</evidence>
<proteinExistence type="predicted"/>
<reference evidence="3" key="1">
    <citation type="submission" date="2022-11" db="UniProtKB">
        <authorList>
            <consortium name="WormBaseParasite"/>
        </authorList>
    </citation>
    <scope>IDENTIFICATION</scope>
</reference>
<keyword evidence="2" id="KW-1185">Reference proteome</keyword>
<keyword evidence="1" id="KW-1133">Transmembrane helix</keyword>
<organism evidence="2 3">
    <name type="scientific">Ditylenchus dipsaci</name>
    <dbReference type="NCBI Taxonomy" id="166011"/>
    <lineage>
        <taxon>Eukaryota</taxon>
        <taxon>Metazoa</taxon>
        <taxon>Ecdysozoa</taxon>
        <taxon>Nematoda</taxon>
        <taxon>Chromadorea</taxon>
        <taxon>Rhabditida</taxon>
        <taxon>Tylenchina</taxon>
        <taxon>Tylenchomorpha</taxon>
        <taxon>Sphaerularioidea</taxon>
        <taxon>Anguinidae</taxon>
        <taxon>Anguininae</taxon>
        <taxon>Ditylenchus</taxon>
    </lineage>
</organism>
<evidence type="ECO:0000313" key="2">
    <source>
        <dbReference type="Proteomes" id="UP000887574"/>
    </source>
</evidence>
<dbReference type="Proteomes" id="UP000887574">
    <property type="component" value="Unplaced"/>
</dbReference>
<dbReference type="WBParaSite" id="jg13603">
    <property type="protein sequence ID" value="jg13603"/>
    <property type="gene ID" value="jg13603"/>
</dbReference>
<sequence length="94" mass="10560">MASGPFGNAQDPNIEPCATCGELVPHADKLVVEKETIHKNASNVAFVAPTCKWVTVLWIMDFVVVMDLVGIALWYAPLDLSQKKRQNSRKWEYQ</sequence>
<accession>A0A915CXD5</accession>
<evidence type="ECO:0000313" key="3">
    <source>
        <dbReference type="WBParaSite" id="jg13603"/>
    </source>
</evidence>
<protein>
    <submittedName>
        <fullName evidence="3">Uncharacterized protein</fullName>
    </submittedName>
</protein>
<dbReference type="AlphaFoldDB" id="A0A915CXD5"/>
<keyword evidence="1" id="KW-0472">Membrane</keyword>
<keyword evidence="1" id="KW-0812">Transmembrane</keyword>
<feature type="transmembrane region" description="Helical" evidence="1">
    <location>
        <begin position="56"/>
        <end position="76"/>
    </location>
</feature>
<name>A0A915CXD5_9BILA</name>